<dbReference type="SUPFAM" id="SSF52047">
    <property type="entry name" value="RNI-like"/>
    <property type="match status" value="1"/>
</dbReference>
<reference evidence="3" key="1">
    <citation type="submission" date="2023-08" db="EMBL/GenBank/DDBJ databases">
        <title>Black Yeasts Isolated from many extreme environments.</title>
        <authorList>
            <person name="Coleine C."/>
            <person name="Stajich J.E."/>
            <person name="Selbmann L."/>
        </authorList>
    </citation>
    <scope>NUCLEOTIDE SEQUENCE</scope>
    <source>
        <strain evidence="3">CCFEE 5810</strain>
    </source>
</reference>
<keyword evidence="2" id="KW-1133">Transmembrane helix</keyword>
<feature type="compositionally biased region" description="Basic and acidic residues" evidence="1">
    <location>
        <begin position="50"/>
        <end position="59"/>
    </location>
</feature>
<feature type="region of interest" description="Disordered" evidence="1">
    <location>
        <begin position="50"/>
        <end position="93"/>
    </location>
</feature>
<keyword evidence="2" id="KW-0472">Membrane</keyword>
<dbReference type="InterPro" id="IPR032675">
    <property type="entry name" value="LRR_dom_sf"/>
</dbReference>
<protein>
    <submittedName>
        <fullName evidence="3">Uncharacterized protein</fullName>
    </submittedName>
</protein>
<comment type="caution">
    <text evidence="3">The sequence shown here is derived from an EMBL/GenBank/DDBJ whole genome shotgun (WGS) entry which is preliminary data.</text>
</comment>
<dbReference type="EMBL" id="JAVRQU010000010">
    <property type="protein sequence ID" value="KAK5698162.1"/>
    <property type="molecule type" value="Genomic_DNA"/>
</dbReference>
<dbReference type="Proteomes" id="UP001310594">
    <property type="component" value="Unassembled WGS sequence"/>
</dbReference>
<dbReference type="AlphaFoldDB" id="A0AAN7ZN28"/>
<sequence>MATTAQPKKGLKRSKSLKNLLSRARPAPTAEDEEILPCRPVKQAYAQHHVTTDDIHLRPTDGAPGIPRRSSSRQRNTWPQSDKERAAGSHNFDTVPHLVRTPWEAERRFSRRPQSQRMPLVDLRPLPRRIFEQLPREIYHCILDHLEAAHVVRSTVDVAGLQSSMKALLVTSKRWHRPAREHMYRTIWLPSNEELPKRTLSFRSSQTRLKMLLRTLGESDALSGMVRHIRVTASLACTLDGAAGLALDRRAAYSVVMDIINLCSNLESLSGYSPPVRDSLSTKLFVPLAFRPGLKAHAWNIQAHQLGGSLVPDFDSIDLVECHDDWRQLDTLALCSSPDLDLGIGMVSAILQRLPSLKHLMLSRLHRRDFHNGTLMTLPALRSLRLDHLEGLTDHGLEQLAHTRTASSLENLSLVGLELTSLRTVQQLLAHLGRLRKLVLVQDTSPAMPPGMQASTASNNLGSPSLEYLHWDVLVAGTSTSLIANGIASGRFPSLRKVKVPGDYDGAVQALCRPIAQETMDAGDLELIDRFKSDRYERFLRLSQIQAQLRIRECRQQPSFNVVVHDPNKRISATHVIGSYLGDMESKIEYSLEPDVEGSHYALIDFGDVEAPKAVYERREECARTVRGEQLLDLSKKQKQASFKSGVSPIPTPFTKAPTSLEPFLEQLDPAQVYITHIDRHLVETKKQIFQIPVLLNGGIAILLAWRIYAALPFYWAILLTLLGYPSSATVDTANTTRNEQVWILAKRTLVFLADFLAFRFVGVWPLGFFLEQPCNPVIWRWKIGFRADEIVVRVSRNWGAKDLMDGVKQGEENAFFKTRILPAIEKQLLRQKTGYLLMDKSWDLDFQLMLDAHTLVKQEQFEMKALDKLVLVHMDGVGWIAWQWETDYDVVEERRKKVVAFKEALTKAGKESLFWKWMDILENERDTDGGFTAEGQQRVADRVQVAFAKEGINFEELTKDVGGIEGLTVKKP</sequence>
<evidence type="ECO:0000313" key="3">
    <source>
        <dbReference type="EMBL" id="KAK5698162.1"/>
    </source>
</evidence>
<feature type="region of interest" description="Disordered" evidence="1">
    <location>
        <begin position="1"/>
        <end position="35"/>
    </location>
</feature>
<feature type="transmembrane region" description="Helical" evidence="2">
    <location>
        <begin position="714"/>
        <end position="731"/>
    </location>
</feature>
<keyword evidence="2" id="KW-0812">Transmembrane</keyword>
<gene>
    <name evidence="3" type="ORF">LTR97_007123</name>
</gene>
<accession>A0AAN7ZN28</accession>
<proteinExistence type="predicted"/>
<dbReference type="Gene3D" id="3.80.10.10">
    <property type="entry name" value="Ribonuclease Inhibitor"/>
    <property type="match status" value="1"/>
</dbReference>
<name>A0AAN7ZN28_9PEZI</name>
<feature type="transmembrane region" description="Helical" evidence="2">
    <location>
        <begin position="752"/>
        <end position="771"/>
    </location>
</feature>
<evidence type="ECO:0000313" key="4">
    <source>
        <dbReference type="Proteomes" id="UP001310594"/>
    </source>
</evidence>
<organism evidence="3 4">
    <name type="scientific">Elasticomyces elasticus</name>
    <dbReference type="NCBI Taxonomy" id="574655"/>
    <lineage>
        <taxon>Eukaryota</taxon>
        <taxon>Fungi</taxon>
        <taxon>Dikarya</taxon>
        <taxon>Ascomycota</taxon>
        <taxon>Pezizomycotina</taxon>
        <taxon>Dothideomycetes</taxon>
        <taxon>Dothideomycetidae</taxon>
        <taxon>Mycosphaerellales</taxon>
        <taxon>Teratosphaeriaceae</taxon>
        <taxon>Elasticomyces</taxon>
    </lineage>
</organism>
<evidence type="ECO:0000256" key="2">
    <source>
        <dbReference type="SAM" id="Phobius"/>
    </source>
</evidence>
<evidence type="ECO:0000256" key="1">
    <source>
        <dbReference type="SAM" id="MobiDB-lite"/>
    </source>
</evidence>